<feature type="compositionally biased region" description="Basic and acidic residues" evidence="1">
    <location>
        <begin position="486"/>
        <end position="499"/>
    </location>
</feature>
<evidence type="ECO:0000313" key="3">
    <source>
        <dbReference type="Proteomes" id="UP000008068"/>
    </source>
</evidence>
<proteinExistence type="predicted"/>
<feature type="compositionally biased region" description="Polar residues" evidence="1">
    <location>
        <begin position="546"/>
        <end position="557"/>
    </location>
</feature>
<feature type="compositionally biased region" description="Low complexity" evidence="1">
    <location>
        <begin position="510"/>
        <end position="520"/>
    </location>
</feature>
<feature type="region of interest" description="Disordered" evidence="1">
    <location>
        <begin position="384"/>
        <end position="579"/>
    </location>
</feature>
<organism evidence="3">
    <name type="scientific">Caenorhabditis brenneri</name>
    <name type="common">Nematode worm</name>
    <dbReference type="NCBI Taxonomy" id="135651"/>
    <lineage>
        <taxon>Eukaryota</taxon>
        <taxon>Metazoa</taxon>
        <taxon>Ecdysozoa</taxon>
        <taxon>Nematoda</taxon>
        <taxon>Chromadorea</taxon>
        <taxon>Rhabditida</taxon>
        <taxon>Rhabditina</taxon>
        <taxon>Rhabditomorpha</taxon>
        <taxon>Rhabditoidea</taxon>
        <taxon>Rhabditidae</taxon>
        <taxon>Peloderinae</taxon>
        <taxon>Caenorhabditis</taxon>
    </lineage>
</organism>
<feature type="compositionally biased region" description="Polar residues" evidence="1">
    <location>
        <begin position="420"/>
        <end position="454"/>
    </location>
</feature>
<evidence type="ECO:0008006" key="4">
    <source>
        <dbReference type="Google" id="ProtNLM"/>
    </source>
</evidence>
<evidence type="ECO:0000256" key="1">
    <source>
        <dbReference type="SAM" id="MobiDB-lite"/>
    </source>
</evidence>
<dbReference type="AlphaFoldDB" id="G0MNG0"/>
<feature type="compositionally biased region" description="Basic and acidic residues" evidence="1">
    <location>
        <begin position="563"/>
        <end position="572"/>
    </location>
</feature>
<feature type="region of interest" description="Disordered" evidence="1">
    <location>
        <begin position="720"/>
        <end position="741"/>
    </location>
</feature>
<dbReference type="FunCoup" id="G0MNG0">
    <property type="interactions" value="1649"/>
</dbReference>
<evidence type="ECO:0000313" key="2">
    <source>
        <dbReference type="EMBL" id="EGT39154.1"/>
    </source>
</evidence>
<dbReference type="Proteomes" id="UP000008068">
    <property type="component" value="Unassembled WGS sequence"/>
</dbReference>
<name>G0MNG0_CAEBE</name>
<dbReference type="InParanoid" id="G0MNG0"/>
<keyword evidence="3" id="KW-1185">Reference proteome</keyword>
<dbReference type="EMBL" id="GL379804">
    <property type="protein sequence ID" value="EGT39154.1"/>
    <property type="molecule type" value="Genomic_DNA"/>
</dbReference>
<feature type="region of interest" description="Disordered" evidence="1">
    <location>
        <begin position="633"/>
        <end position="659"/>
    </location>
</feature>
<dbReference type="eggNOG" id="ENOG502RT5V">
    <property type="taxonomic scope" value="Eukaryota"/>
</dbReference>
<dbReference type="OrthoDB" id="5820883at2759"/>
<feature type="compositionally biased region" description="Acidic residues" evidence="1">
    <location>
        <begin position="312"/>
        <end position="322"/>
    </location>
</feature>
<dbReference type="STRING" id="135651.G0MNG0"/>
<accession>G0MNG0</accession>
<feature type="compositionally biased region" description="Basic and acidic residues" evidence="1">
    <location>
        <begin position="649"/>
        <end position="659"/>
    </location>
</feature>
<feature type="compositionally biased region" description="Basic and acidic residues" evidence="1">
    <location>
        <begin position="323"/>
        <end position="335"/>
    </location>
</feature>
<feature type="compositionally biased region" description="Basic and acidic residues" evidence="1">
    <location>
        <begin position="462"/>
        <end position="475"/>
    </location>
</feature>
<gene>
    <name evidence="2" type="ORF">CAEBREN_15556</name>
</gene>
<feature type="region of interest" description="Disordered" evidence="1">
    <location>
        <begin position="312"/>
        <end position="358"/>
    </location>
</feature>
<reference evidence="3" key="1">
    <citation type="submission" date="2011-07" db="EMBL/GenBank/DDBJ databases">
        <authorList>
            <consortium name="Caenorhabditis brenneri Sequencing and Analysis Consortium"/>
            <person name="Wilson R.K."/>
        </authorList>
    </citation>
    <scope>NUCLEOTIDE SEQUENCE [LARGE SCALE GENOMIC DNA]</scope>
    <source>
        <strain evidence="3">PB2801</strain>
    </source>
</reference>
<feature type="compositionally biased region" description="Polar residues" evidence="1">
    <location>
        <begin position="521"/>
        <end position="530"/>
    </location>
</feature>
<sequence length="877" mass="98111">MGVQQDQWEEAYFIAERMFTSNSAEKRTQLNCFQQIVCSRFSTIFEYDPYKDEYSFINQELKFEQPVAPRCRTVAEADLDVLKNNAVKSELKSPAYVNITPIYVVPPSTILVFNNSQAPSEELNNTLLKAWTTLTLNPTEAEVTPGAEFVFKHKNGKCYRCLVISEVSDNEVPESERRYEVAFLDHCQIVPVKLKTLFIPGELTMENYPCALQCIRPIGVAAFRNGFVTDYNNDVRAFYNDRNKRKSGLLGLLYKTNKTERKLIMDFPSIHGHPYTNAEEIKMQHGHQQAALNDPVGLKYEQLINQEVVESLEYDEDGEDEEKGVAKEPAKKEDIKEDDDDDVILDLSDSDRNTDNGSLSIMKEVQNAECPLGMASIQRFMQQGRQPMQMAVPPPPRSTANPSPDLSFSSSFHPAPPQQEPQSNQETALLDTSCNESVSSLRSATINQTVSSNPTPQPTFDEPLKTEMTPKKNDSGHGSSDGWGEDTPKKREANEETTSRKLGFGEFAKSSDSVRISSDSTMIAVSPSSKHQQEVKTQIPVEIPERSQSPETIQRPLTPTPLFEHHQPEQNQRKGPSPLMSMTIVTPEKYKSNEAEARLSKEPNVDMNGSNHALPSVAAIIKTDNRSHIFGQPPNNTEIDCSPKSFGSHPHEQSVSEKDLSVLRMVNKPRKQSTLEDDVFNSTNYGESSETMIQQFDNTSDADTSKTSTNQRLISTAQDNFHDDDDDEWGSMPQDAQNQPVQSNTAGKVIEIEGQMITIFPTGTSVESAPDDNFSRKSICSGDLNDNAGNSPEWDCEANSTAVIAVDEFADVADNFKQLASAFLCSIREAAIQKNHNVYMIEIMAFEVMSQKMPSERDKRFMRAKLGEAKSLDQAFD</sequence>
<protein>
    <recommendedName>
        <fullName evidence="4">Tudor domain-containing protein</fullName>
    </recommendedName>
</protein>
<dbReference type="HOGENOM" id="CLU_358340_0_0_1"/>